<comment type="caution">
    <text evidence="1">The sequence shown here is derived from an EMBL/GenBank/DDBJ whole genome shotgun (WGS) entry which is preliminary data.</text>
</comment>
<dbReference type="Pfam" id="PF11284">
    <property type="entry name" value="DUF3085"/>
    <property type="match status" value="1"/>
</dbReference>
<evidence type="ECO:0000313" key="2">
    <source>
        <dbReference type="Proteomes" id="UP000053176"/>
    </source>
</evidence>
<protein>
    <recommendedName>
        <fullName evidence="3">DUF3085 domain-containing protein</fullName>
    </recommendedName>
</protein>
<name>A0A101KPK6_RHILI</name>
<reference evidence="1 2" key="1">
    <citation type="submission" date="2015-12" db="EMBL/GenBank/DDBJ databases">
        <title>Draft genome sequence of Mesorhizobium sp. UFLA 01-765, a multitolerant efficient symbiont and plant-growth promoting strain isolated from Zn-mining soil using Leucaena leucocephala as a trap plant.</title>
        <authorList>
            <person name="Rangel W.M."/>
            <person name="Thijs S."/>
            <person name="Longatti S.M."/>
            <person name="Moreira F.M."/>
            <person name="Weyens N."/>
            <person name="Vangronsveld J."/>
            <person name="Van Hamme J.D."/>
            <person name="Bottos E.M."/>
            <person name="Rineau F."/>
        </authorList>
    </citation>
    <scope>NUCLEOTIDE SEQUENCE [LARGE SCALE GENOMIC DNA]</scope>
    <source>
        <strain evidence="1 2">UFLA 01-765</strain>
    </source>
</reference>
<dbReference type="InterPro" id="IPR021436">
    <property type="entry name" value="DUF3085"/>
</dbReference>
<sequence>MFTFPILAVRKVVQRGITDAAANGGFRNPYYGTRPGEGEKPGLWLVGDEGVYIMSNGKLAEGARALVVYAEQCHPVGNPDWWDYKRRHFGGDDGIEFIEAGRLIPLFDRHMRATHLTIALTETEIALSLINR</sequence>
<proteinExistence type="predicted"/>
<evidence type="ECO:0000313" key="1">
    <source>
        <dbReference type="EMBL" id="KUM24419.1"/>
    </source>
</evidence>
<dbReference type="AlphaFoldDB" id="A0A101KPK6"/>
<dbReference type="OrthoDB" id="7277249at2"/>
<dbReference type="EMBL" id="LPWA01000136">
    <property type="protein sequence ID" value="KUM24419.1"/>
    <property type="molecule type" value="Genomic_DNA"/>
</dbReference>
<dbReference type="Proteomes" id="UP000053176">
    <property type="component" value="Unassembled WGS sequence"/>
</dbReference>
<organism evidence="1 2">
    <name type="scientific">Rhizobium loti</name>
    <name type="common">Mesorhizobium loti</name>
    <dbReference type="NCBI Taxonomy" id="381"/>
    <lineage>
        <taxon>Bacteria</taxon>
        <taxon>Pseudomonadati</taxon>
        <taxon>Pseudomonadota</taxon>
        <taxon>Alphaproteobacteria</taxon>
        <taxon>Hyphomicrobiales</taxon>
        <taxon>Phyllobacteriaceae</taxon>
        <taxon>Mesorhizobium</taxon>
    </lineage>
</organism>
<evidence type="ECO:0008006" key="3">
    <source>
        <dbReference type="Google" id="ProtNLM"/>
    </source>
</evidence>
<gene>
    <name evidence="1" type="ORF">AU467_30325</name>
</gene>
<accession>A0A101KPK6</accession>